<name>A0A098BJU1_9NOCA</name>
<dbReference type="EMBL" id="CCSD01000056">
    <property type="protein sequence ID" value="CDZ88963.1"/>
    <property type="molecule type" value="Genomic_DNA"/>
</dbReference>
<reference evidence="1 2" key="1">
    <citation type="journal article" date="2014" name="Genome Announc.">
        <title>Draft Genome Sequence of Propane- and Butane-Oxidizing Actinobacterium Rhodococcus ruber IEGM 231.</title>
        <authorList>
            <person name="Ivshina I.B."/>
            <person name="Kuyukina M.S."/>
            <person name="Krivoruchko A.V."/>
            <person name="Barbe V."/>
            <person name="Fischer C."/>
        </authorList>
    </citation>
    <scope>NUCLEOTIDE SEQUENCE [LARGE SCALE GENOMIC DNA]</scope>
</reference>
<proteinExistence type="predicted"/>
<evidence type="ECO:0000313" key="2">
    <source>
        <dbReference type="Proteomes" id="UP000042997"/>
    </source>
</evidence>
<dbReference type="Proteomes" id="UP000042997">
    <property type="component" value="Unassembled WGS sequence"/>
</dbReference>
<gene>
    <name evidence="1" type="ORF">RHRU231_450130</name>
</gene>
<dbReference type="AlphaFoldDB" id="A0A098BJU1"/>
<organism evidence="1 2">
    <name type="scientific">Rhodococcus ruber</name>
    <dbReference type="NCBI Taxonomy" id="1830"/>
    <lineage>
        <taxon>Bacteria</taxon>
        <taxon>Bacillati</taxon>
        <taxon>Actinomycetota</taxon>
        <taxon>Actinomycetes</taxon>
        <taxon>Mycobacteriales</taxon>
        <taxon>Nocardiaceae</taxon>
        <taxon>Rhodococcus</taxon>
    </lineage>
</organism>
<accession>A0A098BJU1</accession>
<sequence>MIDFPMLVLVLTPTTVPRIAGAWVAVRTFLTQTVHAASLNNANRDSR</sequence>
<protein>
    <submittedName>
        <fullName evidence="1">Uncharacterized protein</fullName>
    </submittedName>
</protein>
<evidence type="ECO:0000313" key="1">
    <source>
        <dbReference type="EMBL" id="CDZ88963.1"/>
    </source>
</evidence>